<dbReference type="Gene3D" id="3.30.450.20">
    <property type="entry name" value="PAS domain"/>
    <property type="match status" value="1"/>
</dbReference>
<comment type="caution">
    <text evidence="8">The sequence shown here is derived from an EMBL/GenBank/DDBJ whole genome shotgun (WGS) entry which is preliminary data.</text>
</comment>
<dbReference type="Pfam" id="PF08447">
    <property type="entry name" value="PAS_3"/>
    <property type="match status" value="1"/>
</dbReference>
<dbReference type="SMART" id="SM00388">
    <property type="entry name" value="HisKA"/>
    <property type="match status" value="1"/>
</dbReference>
<dbReference type="InterPro" id="IPR036097">
    <property type="entry name" value="HisK_dim/P_sf"/>
</dbReference>
<evidence type="ECO:0000259" key="5">
    <source>
        <dbReference type="PROSITE" id="PS50110"/>
    </source>
</evidence>
<dbReference type="InterPro" id="IPR029787">
    <property type="entry name" value="Nucleotide_cyclase"/>
</dbReference>
<dbReference type="EMBL" id="ATHI01000001">
    <property type="protein sequence ID" value="EPR36117.1"/>
    <property type="molecule type" value="Genomic_DNA"/>
</dbReference>
<dbReference type="SUPFAM" id="SSF55874">
    <property type="entry name" value="ATPase domain of HSP90 chaperone/DNA topoisomerase II/histidine kinase"/>
    <property type="match status" value="1"/>
</dbReference>
<proteinExistence type="predicted"/>
<dbReference type="PANTHER" id="PTHR45138:SF9">
    <property type="entry name" value="DIGUANYLATE CYCLASE DGCM-RELATED"/>
    <property type="match status" value="1"/>
</dbReference>
<dbReference type="InterPro" id="IPR035965">
    <property type="entry name" value="PAS-like_dom_sf"/>
</dbReference>
<dbReference type="CDD" id="cd01949">
    <property type="entry name" value="GGDEF"/>
    <property type="match status" value="1"/>
</dbReference>
<dbReference type="Proteomes" id="UP000014975">
    <property type="component" value="Unassembled WGS sequence"/>
</dbReference>
<evidence type="ECO:0000259" key="4">
    <source>
        <dbReference type="PROSITE" id="PS50109"/>
    </source>
</evidence>
<dbReference type="PROSITE" id="PS50112">
    <property type="entry name" value="PAS"/>
    <property type="match status" value="1"/>
</dbReference>
<evidence type="ECO:0000259" key="6">
    <source>
        <dbReference type="PROSITE" id="PS50112"/>
    </source>
</evidence>
<dbReference type="NCBIfam" id="TIGR00229">
    <property type="entry name" value="sensory_box"/>
    <property type="match status" value="1"/>
</dbReference>
<dbReference type="SUPFAM" id="SSF47384">
    <property type="entry name" value="Homodimeric domain of signal transducing histidine kinase"/>
    <property type="match status" value="1"/>
</dbReference>
<dbReference type="GO" id="GO:0000155">
    <property type="term" value="F:phosphorelay sensor kinase activity"/>
    <property type="evidence" value="ECO:0007669"/>
    <property type="project" value="InterPro"/>
</dbReference>
<dbReference type="InterPro" id="IPR043128">
    <property type="entry name" value="Rev_trsase/Diguanyl_cyclase"/>
</dbReference>
<accession>S7TFW8</accession>
<dbReference type="PROSITE" id="PS50887">
    <property type="entry name" value="GGDEF"/>
    <property type="match status" value="1"/>
</dbReference>
<dbReference type="SUPFAM" id="SSF52172">
    <property type="entry name" value="CheY-like"/>
    <property type="match status" value="1"/>
</dbReference>
<dbReference type="Gene3D" id="1.10.287.130">
    <property type="match status" value="1"/>
</dbReference>
<dbReference type="Gene3D" id="3.30.565.10">
    <property type="entry name" value="Histidine kinase-like ATPase, C-terminal domain"/>
    <property type="match status" value="1"/>
</dbReference>
<dbReference type="InterPro" id="IPR013655">
    <property type="entry name" value="PAS_fold_3"/>
</dbReference>
<dbReference type="eggNOG" id="COG3706">
    <property type="taxonomic scope" value="Bacteria"/>
</dbReference>
<dbReference type="PANTHER" id="PTHR45138">
    <property type="entry name" value="REGULATORY COMPONENTS OF SENSORY TRANSDUCTION SYSTEM"/>
    <property type="match status" value="1"/>
</dbReference>
<comment type="caution">
    <text evidence="3">Lacks conserved residue(s) required for the propagation of feature annotation.</text>
</comment>
<dbReference type="Gene3D" id="3.30.70.270">
    <property type="match status" value="1"/>
</dbReference>
<sequence length="664" mass="72217">MAESETTAHAPLLVVAGEDTRRELADALTRAGREVVGLSSADEAVAAAAKKAFAAAFVAVRHLGGSGFEVAERLRAIAPAIGLAFVSGEEYADDVVQAMRFGACEFVRLPLREAEVSLALARLAERAELEDFAFQARLRYDHLVQNIPLIIFSLASDLRLSFINRACIDILGYSPEEAATENGFLAERLHPQDRESVLSHLRAALAHSTPFTEQARLVHRHGHTVHVIIKSMPRFTFTAQGPEPELSGVIMDISERVVLERALIQDEKLKMLGSISAEVAHEIRNPLVAIGGFARRLKTAHPDLDDVDIILRETARLENLLARIRDYLKPLRMTPRPCSLDEIIEECLVLLASEFSAVGAQTRFIPTPDLPMVTADPDVLGQVVVTLLLHALRHLPRGGALNLASERDGANVRMTLQSPTSSTVLDSPERSLLPFDTETEHLGLPLCYRLIKGMGGLLSYTREADVARYAISLPVEAGAASGVVYDLADSRRWPDEHPAGVPHDSEFEAALAREWKRGGRHHTPLCMLMIDVDDYTDFVARHGADVAQEALSRVARVLEDMLKRPGDFVDTGGGQQFTAVLPDTDELGGMIVAEDIRENVAALAIPHRDGSGAGVLTVCVGVASLVPTPETEPTHLIEEATRALYAAKAQGGNKVHAARLSKRR</sequence>
<dbReference type="InterPro" id="IPR036890">
    <property type="entry name" value="HATPase_C_sf"/>
</dbReference>
<gene>
    <name evidence="8" type="ORF">dsat_1645</name>
</gene>
<dbReference type="SMART" id="SM00267">
    <property type="entry name" value="GGDEF"/>
    <property type="match status" value="1"/>
</dbReference>
<dbReference type="CDD" id="cd00130">
    <property type="entry name" value="PAS"/>
    <property type="match status" value="1"/>
</dbReference>
<feature type="domain" description="Response regulatory" evidence="5">
    <location>
        <begin position="10"/>
        <end position="124"/>
    </location>
</feature>
<comment type="catalytic activity">
    <reaction evidence="1">
        <text>ATP + protein L-histidine = ADP + protein N-phospho-L-histidine.</text>
        <dbReference type="EC" id="2.7.13.3"/>
    </reaction>
</comment>
<evidence type="ECO:0000313" key="9">
    <source>
        <dbReference type="Proteomes" id="UP000014975"/>
    </source>
</evidence>
<dbReference type="SMART" id="SM00448">
    <property type="entry name" value="REC"/>
    <property type="match status" value="1"/>
</dbReference>
<dbReference type="InterPro" id="IPR001789">
    <property type="entry name" value="Sig_transdc_resp-reg_receiver"/>
</dbReference>
<feature type="domain" description="GGDEF" evidence="7">
    <location>
        <begin position="523"/>
        <end position="660"/>
    </location>
</feature>
<reference evidence="8 9" key="1">
    <citation type="journal article" date="2013" name="Genome Announc.">
        <title>Draft genome sequences for three mercury-methylating, sulfate-reducing bacteria.</title>
        <authorList>
            <person name="Brown S.D."/>
            <person name="Hurt R.A.Jr."/>
            <person name="Gilmour C.C."/>
            <person name="Elias D.A."/>
        </authorList>
    </citation>
    <scope>NUCLEOTIDE SEQUENCE [LARGE SCALE GENOMIC DNA]</scope>
    <source>
        <strain evidence="8 9">DSM 16529</strain>
    </source>
</reference>
<dbReference type="InterPro" id="IPR000160">
    <property type="entry name" value="GGDEF_dom"/>
</dbReference>
<protein>
    <submittedName>
        <fullName evidence="8">Response regulator receiver modulated diguanylate cyclase</fullName>
    </submittedName>
</protein>
<dbReference type="InterPro" id="IPR011006">
    <property type="entry name" value="CheY-like_superfamily"/>
</dbReference>
<dbReference type="GO" id="GO:0052621">
    <property type="term" value="F:diguanylate cyclase activity"/>
    <property type="evidence" value="ECO:0007669"/>
    <property type="project" value="UniProtKB-EC"/>
</dbReference>
<dbReference type="SUPFAM" id="SSF55073">
    <property type="entry name" value="Nucleotide cyclase"/>
    <property type="match status" value="1"/>
</dbReference>
<dbReference type="AlphaFoldDB" id="S7TFW8"/>
<dbReference type="PATRIC" id="fig|1121439.3.peg.26"/>
<dbReference type="InterPro" id="IPR005467">
    <property type="entry name" value="His_kinase_dom"/>
</dbReference>
<evidence type="ECO:0000256" key="3">
    <source>
        <dbReference type="PROSITE-ProRule" id="PRU00169"/>
    </source>
</evidence>
<dbReference type="SUPFAM" id="SSF55785">
    <property type="entry name" value="PYP-like sensor domain (PAS domain)"/>
    <property type="match status" value="1"/>
</dbReference>
<name>S7TFW8_9BACT</name>
<dbReference type="SMART" id="SM00091">
    <property type="entry name" value="PAS"/>
    <property type="match status" value="1"/>
</dbReference>
<dbReference type="Pfam" id="PF00990">
    <property type="entry name" value="GGDEF"/>
    <property type="match status" value="1"/>
</dbReference>
<dbReference type="InterPro" id="IPR003661">
    <property type="entry name" value="HisK_dim/P_dom"/>
</dbReference>
<evidence type="ECO:0000256" key="1">
    <source>
        <dbReference type="ARBA" id="ARBA00000085"/>
    </source>
</evidence>
<feature type="domain" description="PAS" evidence="6">
    <location>
        <begin position="136"/>
        <end position="208"/>
    </location>
</feature>
<dbReference type="CDD" id="cd00082">
    <property type="entry name" value="HisKA"/>
    <property type="match status" value="1"/>
</dbReference>
<dbReference type="GO" id="GO:1902201">
    <property type="term" value="P:negative regulation of bacterial-type flagellum-dependent cell motility"/>
    <property type="evidence" value="ECO:0007669"/>
    <property type="project" value="TreeGrafter"/>
</dbReference>
<dbReference type="InterPro" id="IPR000014">
    <property type="entry name" value="PAS"/>
</dbReference>
<keyword evidence="9" id="KW-1185">Reference proteome</keyword>
<evidence type="ECO:0000313" key="8">
    <source>
        <dbReference type="EMBL" id="EPR36117.1"/>
    </source>
</evidence>
<dbReference type="RefSeq" id="WP_020885531.1">
    <property type="nucleotide sequence ID" value="NZ_ATHI01000001.1"/>
</dbReference>
<dbReference type="Gene3D" id="3.40.50.2300">
    <property type="match status" value="1"/>
</dbReference>
<dbReference type="Pfam" id="PF00512">
    <property type="entry name" value="HisKA"/>
    <property type="match status" value="1"/>
</dbReference>
<evidence type="ECO:0000259" key="7">
    <source>
        <dbReference type="PROSITE" id="PS50887"/>
    </source>
</evidence>
<dbReference type="STRING" id="1121439.dsat_1645"/>
<dbReference type="GO" id="GO:0005886">
    <property type="term" value="C:plasma membrane"/>
    <property type="evidence" value="ECO:0007669"/>
    <property type="project" value="TreeGrafter"/>
</dbReference>
<dbReference type="PROSITE" id="PS50109">
    <property type="entry name" value="HIS_KIN"/>
    <property type="match status" value="1"/>
</dbReference>
<dbReference type="PROSITE" id="PS50110">
    <property type="entry name" value="RESPONSE_REGULATORY"/>
    <property type="match status" value="1"/>
</dbReference>
<dbReference type="InterPro" id="IPR050469">
    <property type="entry name" value="Diguanylate_Cyclase"/>
</dbReference>
<evidence type="ECO:0000256" key="2">
    <source>
        <dbReference type="ARBA" id="ARBA00034247"/>
    </source>
</evidence>
<feature type="domain" description="Histidine kinase" evidence="4">
    <location>
        <begin position="278"/>
        <end position="477"/>
    </location>
</feature>
<organism evidence="8 9">
    <name type="scientific">Alkalidesulfovibrio alkalitolerans DSM 16529</name>
    <dbReference type="NCBI Taxonomy" id="1121439"/>
    <lineage>
        <taxon>Bacteria</taxon>
        <taxon>Pseudomonadati</taxon>
        <taxon>Thermodesulfobacteriota</taxon>
        <taxon>Desulfovibrionia</taxon>
        <taxon>Desulfovibrionales</taxon>
        <taxon>Desulfovibrionaceae</taxon>
        <taxon>Alkalidesulfovibrio</taxon>
    </lineage>
</organism>
<dbReference type="NCBIfam" id="TIGR00254">
    <property type="entry name" value="GGDEF"/>
    <property type="match status" value="1"/>
</dbReference>
<dbReference type="OrthoDB" id="9805967at2"/>
<comment type="catalytic activity">
    <reaction evidence="2">
        <text>2 GTP = 3',3'-c-di-GMP + 2 diphosphate</text>
        <dbReference type="Rhea" id="RHEA:24898"/>
        <dbReference type="ChEBI" id="CHEBI:33019"/>
        <dbReference type="ChEBI" id="CHEBI:37565"/>
        <dbReference type="ChEBI" id="CHEBI:58805"/>
        <dbReference type="EC" id="2.7.7.65"/>
    </reaction>
</comment>
<dbReference type="eggNOG" id="COG3852">
    <property type="taxonomic scope" value="Bacteria"/>
</dbReference>
<dbReference type="GO" id="GO:0043709">
    <property type="term" value="P:cell adhesion involved in single-species biofilm formation"/>
    <property type="evidence" value="ECO:0007669"/>
    <property type="project" value="TreeGrafter"/>
</dbReference>